<dbReference type="Pfam" id="PF01315">
    <property type="entry name" value="Ald_Xan_dh_C"/>
    <property type="match status" value="1"/>
</dbReference>
<organism evidence="9 10">
    <name type="scientific">Halocaridina rubra</name>
    <name type="common">Hawaiian red shrimp</name>
    <dbReference type="NCBI Taxonomy" id="373956"/>
    <lineage>
        <taxon>Eukaryota</taxon>
        <taxon>Metazoa</taxon>
        <taxon>Ecdysozoa</taxon>
        <taxon>Arthropoda</taxon>
        <taxon>Crustacea</taxon>
        <taxon>Multicrustacea</taxon>
        <taxon>Malacostraca</taxon>
        <taxon>Eumalacostraca</taxon>
        <taxon>Eucarida</taxon>
        <taxon>Decapoda</taxon>
        <taxon>Pleocyemata</taxon>
        <taxon>Caridea</taxon>
        <taxon>Atyoidea</taxon>
        <taxon>Atyidae</taxon>
        <taxon>Halocaridina</taxon>
    </lineage>
</organism>
<evidence type="ECO:0000259" key="8">
    <source>
        <dbReference type="SMART" id="SM01008"/>
    </source>
</evidence>
<evidence type="ECO:0000256" key="5">
    <source>
        <dbReference type="ARBA" id="ARBA00023002"/>
    </source>
</evidence>
<dbReference type="Gene3D" id="3.90.1170.50">
    <property type="entry name" value="Aldehyde oxidase/xanthine dehydrogenase, a/b hammerhead"/>
    <property type="match status" value="1"/>
</dbReference>
<dbReference type="GO" id="GO:0016491">
    <property type="term" value="F:oxidoreductase activity"/>
    <property type="evidence" value="ECO:0007669"/>
    <property type="project" value="UniProtKB-KW"/>
</dbReference>
<keyword evidence="10" id="KW-1185">Reference proteome</keyword>
<dbReference type="AlphaFoldDB" id="A0AAN8WAH7"/>
<accession>A0AAN8WAH7</accession>
<dbReference type="Gene3D" id="3.30.365.10">
    <property type="entry name" value="Aldehyde oxidase/xanthine dehydrogenase, molybdopterin binding domain"/>
    <property type="match status" value="2"/>
</dbReference>
<evidence type="ECO:0000256" key="3">
    <source>
        <dbReference type="ARBA" id="ARBA00022505"/>
    </source>
</evidence>
<comment type="cofactor">
    <cofactor evidence="7">
        <name>[2Fe-2S] cluster</name>
        <dbReference type="ChEBI" id="CHEBI:190135"/>
    </cofactor>
</comment>
<dbReference type="InterPro" id="IPR037165">
    <property type="entry name" value="AldOxase/xan_DH_Mopterin-bd_sf"/>
</dbReference>
<dbReference type="InterPro" id="IPR016208">
    <property type="entry name" value="Ald_Oxase/xanthine_DH-like"/>
</dbReference>
<keyword evidence="4" id="KW-0479">Metal-binding</keyword>
<evidence type="ECO:0000313" key="10">
    <source>
        <dbReference type="Proteomes" id="UP001381693"/>
    </source>
</evidence>
<dbReference type="GO" id="GO:0005506">
    <property type="term" value="F:iron ion binding"/>
    <property type="evidence" value="ECO:0007669"/>
    <property type="project" value="InterPro"/>
</dbReference>
<keyword evidence="6" id="KW-0411">Iron-sulfur</keyword>
<evidence type="ECO:0000256" key="2">
    <source>
        <dbReference type="ARBA" id="ARBA00006849"/>
    </source>
</evidence>
<evidence type="ECO:0000256" key="7">
    <source>
        <dbReference type="ARBA" id="ARBA00034078"/>
    </source>
</evidence>
<evidence type="ECO:0000256" key="6">
    <source>
        <dbReference type="ARBA" id="ARBA00023014"/>
    </source>
</evidence>
<keyword evidence="4" id="KW-0001">2Fe-2S</keyword>
<dbReference type="PANTHER" id="PTHR11908:SF132">
    <property type="entry name" value="ALDEHYDE OXIDASE 1-RELATED"/>
    <property type="match status" value="1"/>
</dbReference>
<dbReference type="InterPro" id="IPR000674">
    <property type="entry name" value="Ald_Oxase/Xan_DH_a/b"/>
</dbReference>
<comment type="cofactor">
    <cofactor evidence="1">
        <name>Mo-molybdopterin</name>
        <dbReference type="ChEBI" id="CHEBI:71302"/>
    </cofactor>
</comment>
<dbReference type="PANTHER" id="PTHR11908">
    <property type="entry name" value="XANTHINE DEHYDROGENASE"/>
    <property type="match status" value="1"/>
</dbReference>
<dbReference type="Proteomes" id="UP001381693">
    <property type="component" value="Unassembled WGS sequence"/>
</dbReference>
<name>A0AAN8WAH7_HALRR</name>
<dbReference type="EMBL" id="JAXCGZ010022879">
    <property type="protein sequence ID" value="KAK7021793.1"/>
    <property type="molecule type" value="Genomic_DNA"/>
</dbReference>
<comment type="similarity">
    <text evidence="2">Belongs to the xanthine dehydrogenase family.</text>
</comment>
<evidence type="ECO:0000256" key="1">
    <source>
        <dbReference type="ARBA" id="ARBA00001924"/>
    </source>
</evidence>
<gene>
    <name evidence="9" type="ORF">SK128_010782</name>
</gene>
<dbReference type="SMART" id="SM01008">
    <property type="entry name" value="Ald_Xan_dh_C"/>
    <property type="match status" value="1"/>
</dbReference>
<feature type="domain" description="Aldehyde oxidase/xanthine dehydrogenase a/b hammerhead" evidence="8">
    <location>
        <begin position="68"/>
        <end position="181"/>
    </location>
</feature>
<comment type="caution">
    <text evidence="9">The sequence shown here is derived from an EMBL/GenBank/DDBJ whole genome shotgun (WGS) entry which is preliminary data.</text>
</comment>
<dbReference type="GO" id="GO:0051537">
    <property type="term" value="F:2 iron, 2 sulfur cluster binding"/>
    <property type="evidence" value="ECO:0007669"/>
    <property type="project" value="UniProtKB-KW"/>
</dbReference>
<dbReference type="Pfam" id="PF02738">
    <property type="entry name" value="MoCoBD_1"/>
    <property type="match status" value="1"/>
</dbReference>
<evidence type="ECO:0000256" key="4">
    <source>
        <dbReference type="ARBA" id="ARBA00022714"/>
    </source>
</evidence>
<keyword evidence="5" id="KW-0560">Oxidoreductase</keyword>
<dbReference type="InterPro" id="IPR036856">
    <property type="entry name" value="Ald_Oxase/Xan_DH_a/b_sf"/>
</dbReference>
<sequence length="417" mass="45330">MRLHPNIVVHWHRAVVGFLEDVVGPRAISAGYKIERPLSSGQQSFDMHKDTWPVGEPISKLESATQISGEAKYLDDIPYLPNEVHAALVLTTVAKGQLKNVDSSEAKKLPGVLDFVTSGDIIGRNSFVVNAAMFSTTLPDPVFVGEEVLYAGQPVGVIVAKDRDTAVRAAKLVHVQYKGISSPVLTIEHARQANRRTPALDVVTGTQDPILLGDFDGTIDEASQKLGGELSLGTQYHMNMEPHSARVVPTEDGYDVYCTSQWPTETQDVVAQVLDVPPNRINITVRRLGGAFGAKITRQNLLTAAAAVAARKLQQPVRLVADLNTQMSYSGWRESYHASYEAGFDDTGKITSLKVELTTDVGHISNESSVSFAVHALQSVYYIPNLLIVPYIATTDTAANTWCRTPGLLPLLLYGES</sequence>
<dbReference type="SUPFAM" id="SSF56003">
    <property type="entry name" value="Molybdenum cofactor-binding domain"/>
    <property type="match status" value="1"/>
</dbReference>
<evidence type="ECO:0000313" key="9">
    <source>
        <dbReference type="EMBL" id="KAK7021793.1"/>
    </source>
</evidence>
<keyword evidence="3" id="KW-0500">Molybdenum</keyword>
<dbReference type="FunFam" id="3.30.365.10:FF:000001">
    <property type="entry name" value="Xanthine dehydrogenase oxidase"/>
    <property type="match status" value="1"/>
</dbReference>
<protein>
    <recommendedName>
        <fullName evidence="8">Aldehyde oxidase/xanthine dehydrogenase a/b hammerhead domain-containing protein</fullName>
    </recommendedName>
</protein>
<dbReference type="InterPro" id="IPR008274">
    <property type="entry name" value="AldOxase/xan_DH_MoCoBD1"/>
</dbReference>
<keyword evidence="4" id="KW-0408">Iron</keyword>
<dbReference type="SUPFAM" id="SSF54665">
    <property type="entry name" value="CO dehydrogenase molybdoprotein N-domain-like"/>
    <property type="match status" value="1"/>
</dbReference>
<proteinExistence type="inferred from homology"/>
<reference evidence="9 10" key="1">
    <citation type="submission" date="2023-11" db="EMBL/GenBank/DDBJ databases">
        <title>Halocaridina rubra genome assembly.</title>
        <authorList>
            <person name="Smith C."/>
        </authorList>
    </citation>
    <scope>NUCLEOTIDE SEQUENCE [LARGE SCALE GENOMIC DNA]</scope>
    <source>
        <strain evidence="9">EP-1</strain>
        <tissue evidence="9">Whole</tissue>
    </source>
</reference>